<feature type="binding site" evidence="4">
    <location>
        <position position="57"/>
    </location>
    <ligand>
        <name>substrate</name>
    </ligand>
</feature>
<dbReference type="Pfam" id="PF01812">
    <property type="entry name" value="5-FTHF_cyc-lig"/>
    <property type="match status" value="1"/>
</dbReference>
<dbReference type="Gene3D" id="3.40.50.10420">
    <property type="entry name" value="NagB/RpiA/CoA transferase-like"/>
    <property type="match status" value="1"/>
</dbReference>
<evidence type="ECO:0000313" key="7">
    <source>
        <dbReference type="Proteomes" id="UP000574717"/>
    </source>
</evidence>
<keyword evidence="5" id="KW-0460">Magnesium</keyword>
<comment type="caution">
    <text evidence="6">The sequence shown here is derived from an EMBL/GenBank/DDBJ whole genome shotgun (WGS) entry which is preliminary data.</text>
</comment>
<dbReference type="PANTHER" id="PTHR23407:SF1">
    <property type="entry name" value="5-FORMYLTETRAHYDROFOLATE CYCLO-LIGASE"/>
    <property type="match status" value="1"/>
</dbReference>
<feature type="non-terminal residue" evidence="6">
    <location>
        <position position="190"/>
    </location>
</feature>
<dbReference type="GO" id="GO:0046872">
    <property type="term" value="F:metal ion binding"/>
    <property type="evidence" value="ECO:0007669"/>
    <property type="project" value="UniProtKB-KW"/>
</dbReference>
<comment type="similarity">
    <text evidence="1 5">Belongs to the 5-formyltetrahydrofolate cyclo-ligase family.</text>
</comment>
<evidence type="ECO:0000256" key="1">
    <source>
        <dbReference type="ARBA" id="ARBA00010638"/>
    </source>
</evidence>
<dbReference type="PANTHER" id="PTHR23407">
    <property type="entry name" value="ATPASE INHIBITOR/5-FORMYLTETRAHYDROFOLATE CYCLO-LIGASE"/>
    <property type="match status" value="1"/>
</dbReference>
<dbReference type="PIRSF" id="PIRSF006806">
    <property type="entry name" value="FTHF_cligase"/>
    <property type="match status" value="1"/>
</dbReference>
<keyword evidence="5" id="KW-0479">Metal-binding</keyword>
<feature type="non-terminal residue" evidence="6">
    <location>
        <position position="1"/>
    </location>
</feature>
<dbReference type="AlphaFoldDB" id="A0A6V8NQF0"/>
<dbReference type="InterPro" id="IPR024185">
    <property type="entry name" value="FTHF_cligase-like_sf"/>
</dbReference>
<evidence type="ECO:0000256" key="3">
    <source>
        <dbReference type="ARBA" id="ARBA00022840"/>
    </source>
</evidence>
<keyword evidence="2 4" id="KW-0547">Nucleotide-binding</keyword>
<proteinExistence type="inferred from homology"/>
<dbReference type="GO" id="GO:0005524">
    <property type="term" value="F:ATP binding"/>
    <property type="evidence" value="ECO:0007669"/>
    <property type="project" value="UniProtKB-KW"/>
</dbReference>
<feature type="binding site" evidence="4">
    <location>
        <position position="52"/>
    </location>
    <ligand>
        <name>substrate</name>
    </ligand>
</feature>
<keyword evidence="6" id="KW-0436">Ligase</keyword>
<dbReference type="InterPro" id="IPR002698">
    <property type="entry name" value="FTHF_cligase"/>
</dbReference>
<dbReference type="Proteomes" id="UP000574717">
    <property type="component" value="Unassembled WGS sequence"/>
</dbReference>
<sequence>GKMEEKKTLRQKVLSRRDQLSWQDVEAFSAEIARKMFALPEYIAADTSMYFLNFGKEVMTLKMVPQTFAHAKRVVAPKTLAKERSLILSEVLDVADDLAPGLWDIPEPKAERLRPVAPSEVDFVVVPGVAFDEQGNRLGYGGGYYDRFFANLREGVPLVAVTFEMQILPTVPVAAWDRRVELIITEKRVI</sequence>
<keyword evidence="3 4" id="KW-0067">ATP-binding</keyword>
<reference evidence="6 7" key="1">
    <citation type="journal article" date="2020" name="Front. Microbiol.">
        <title>Single-cell genomics of novel Actinobacteria with the Wood-Ljungdahl pathway discovered in a serpentinizing system.</title>
        <authorList>
            <person name="Merino N."/>
            <person name="Kawai M."/>
            <person name="Boyd E.S."/>
            <person name="Colman D.R."/>
            <person name="McGlynn S.E."/>
            <person name="Nealson K.H."/>
            <person name="Kurokawa K."/>
            <person name="Hongoh Y."/>
        </authorList>
    </citation>
    <scope>NUCLEOTIDE SEQUENCE [LARGE SCALE GENOMIC DNA]</scope>
    <source>
        <strain evidence="6 7">S03</strain>
    </source>
</reference>
<dbReference type="EMBL" id="BLRU01000588">
    <property type="protein sequence ID" value="GFP20656.1"/>
    <property type="molecule type" value="Genomic_DNA"/>
</dbReference>
<dbReference type="GO" id="GO:0030272">
    <property type="term" value="F:5-formyltetrahydrofolate cyclo-ligase activity"/>
    <property type="evidence" value="ECO:0007669"/>
    <property type="project" value="UniProtKB-EC"/>
</dbReference>
<dbReference type="SUPFAM" id="SSF100950">
    <property type="entry name" value="NagB/RpiA/CoA transferase-like"/>
    <property type="match status" value="1"/>
</dbReference>
<dbReference type="GO" id="GO:0035999">
    <property type="term" value="P:tetrahydrofolate interconversion"/>
    <property type="evidence" value="ECO:0007669"/>
    <property type="project" value="TreeGrafter"/>
</dbReference>
<dbReference type="NCBIfam" id="TIGR02727">
    <property type="entry name" value="MTHFS_bact"/>
    <property type="match status" value="1"/>
</dbReference>
<comment type="cofactor">
    <cofactor evidence="5">
        <name>Mg(2+)</name>
        <dbReference type="ChEBI" id="CHEBI:18420"/>
    </cofactor>
</comment>
<evidence type="ECO:0000256" key="2">
    <source>
        <dbReference type="ARBA" id="ARBA00022741"/>
    </source>
</evidence>
<organism evidence="6 7">
    <name type="scientific">Candidatus Hakubella thermalkaliphila</name>
    <dbReference type="NCBI Taxonomy" id="2754717"/>
    <lineage>
        <taxon>Bacteria</taxon>
        <taxon>Bacillati</taxon>
        <taxon>Actinomycetota</taxon>
        <taxon>Actinomycetota incertae sedis</taxon>
        <taxon>Candidatus Hakubellales</taxon>
        <taxon>Candidatus Hakubellaceae</taxon>
        <taxon>Candidatus Hakubella</taxon>
    </lineage>
</organism>
<dbReference type="GO" id="GO:0009396">
    <property type="term" value="P:folic acid-containing compound biosynthetic process"/>
    <property type="evidence" value="ECO:0007669"/>
    <property type="project" value="TreeGrafter"/>
</dbReference>
<evidence type="ECO:0000256" key="4">
    <source>
        <dbReference type="PIRSR" id="PIRSR006806-1"/>
    </source>
</evidence>
<accession>A0A6V8NQF0</accession>
<dbReference type="InterPro" id="IPR037171">
    <property type="entry name" value="NagB/RpiA_transferase-like"/>
</dbReference>
<protein>
    <recommendedName>
        <fullName evidence="5">5-formyltetrahydrofolate cyclo-ligase</fullName>
        <ecNumber evidence="5">6.3.3.2</ecNumber>
    </recommendedName>
</protein>
<evidence type="ECO:0000256" key="5">
    <source>
        <dbReference type="RuleBase" id="RU361279"/>
    </source>
</evidence>
<feature type="binding site" evidence="4">
    <location>
        <begin position="137"/>
        <end position="145"/>
    </location>
    <ligand>
        <name>ATP</name>
        <dbReference type="ChEBI" id="CHEBI:30616"/>
    </ligand>
</feature>
<gene>
    <name evidence="6" type="ORF">HKBW3S03_02159</name>
</gene>
<comment type="catalytic activity">
    <reaction evidence="5">
        <text>(6S)-5-formyl-5,6,7,8-tetrahydrofolate + ATP = (6R)-5,10-methenyltetrahydrofolate + ADP + phosphate</text>
        <dbReference type="Rhea" id="RHEA:10488"/>
        <dbReference type="ChEBI" id="CHEBI:30616"/>
        <dbReference type="ChEBI" id="CHEBI:43474"/>
        <dbReference type="ChEBI" id="CHEBI:57455"/>
        <dbReference type="ChEBI" id="CHEBI:57457"/>
        <dbReference type="ChEBI" id="CHEBI:456216"/>
        <dbReference type="EC" id="6.3.3.2"/>
    </reaction>
</comment>
<dbReference type="EC" id="6.3.3.2" evidence="5"/>
<evidence type="ECO:0000313" key="6">
    <source>
        <dbReference type="EMBL" id="GFP20656.1"/>
    </source>
</evidence>
<feature type="binding site" evidence="4">
    <location>
        <begin position="6"/>
        <end position="10"/>
    </location>
    <ligand>
        <name>ATP</name>
        <dbReference type="ChEBI" id="CHEBI:30616"/>
    </ligand>
</feature>
<name>A0A6V8NQF0_9ACTN</name>